<evidence type="ECO:0000313" key="2">
    <source>
        <dbReference type="Proteomes" id="UP000492821"/>
    </source>
</evidence>
<dbReference type="Pfam" id="PF19281">
    <property type="entry name" value="PHYHIP_C"/>
    <property type="match status" value="1"/>
</dbReference>
<proteinExistence type="predicted"/>
<feature type="domain" description="Phytanoyl-CoA hydroxylase-interacting protein-like C-terminal" evidence="1">
    <location>
        <begin position="133"/>
        <end position="347"/>
    </location>
</feature>
<evidence type="ECO:0000259" key="1">
    <source>
        <dbReference type="Pfam" id="PF19281"/>
    </source>
</evidence>
<dbReference type="PANTHER" id="PTHR15698">
    <property type="entry name" value="PROTEIN CBG15099"/>
    <property type="match status" value="1"/>
</dbReference>
<organism evidence="2 3">
    <name type="scientific">Panagrellus redivivus</name>
    <name type="common">Microworm</name>
    <dbReference type="NCBI Taxonomy" id="6233"/>
    <lineage>
        <taxon>Eukaryota</taxon>
        <taxon>Metazoa</taxon>
        <taxon>Ecdysozoa</taxon>
        <taxon>Nematoda</taxon>
        <taxon>Chromadorea</taxon>
        <taxon>Rhabditida</taxon>
        <taxon>Tylenchina</taxon>
        <taxon>Panagrolaimomorpha</taxon>
        <taxon>Panagrolaimoidea</taxon>
        <taxon>Panagrolaimidae</taxon>
        <taxon>Panagrellus</taxon>
    </lineage>
</organism>
<keyword evidence="2" id="KW-1185">Reference proteome</keyword>
<reference evidence="3" key="2">
    <citation type="submission" date="2020-10" db="UniProtKB">
        <authorList>
            <consortium name="WormBaseParasite"/>
        </authorList>
    </citation>
    <scope>IDENTIFICATION</scope>
</reference>
<dbReference type="InterPro" id="IPR045545">
    <property type="entry name" value="PHYIP/PHIPL_C"/>
</dbReference>
<sequence>MAFVQALPSAPTKNVIAICKDDLVNPVPEVPVQLDLQASTSTKRCTVRWGQHHLTDFKNYIFFDFYVFLYLTVKQIHKEVKHLTNYALRSETIPCSKLESSFATIPGEYYNAYIEVRNAKQKVVALGSTRFRASYSKDELLMLYSMAKQYSGTKMREIDEVYRCKPQKYWQGIKDNHNGIMKPYMKDENGHGANHINSVLKGLFFSAQLNMDGTKRTTSYFGDRKYSVTPQELFNPNVVNFYFCDFYCNANNHTNHFVTIGVCKKKSKSDKFCSDHLIPLPSSNPFFKVSPGKNRVYSLNQKVSVELFYTENVRLQMDRLKVIKPVGRGSSRPGGLDNNKTCKLCNFVI</sequence>
<dbReference type="WBParaSite" id="Pan_g13496.t1">
    <property type="protein sequence ID" value="Pan_g13496.t1"/>
    <property type="gene ID" value="Pan_g13496"/>
</dbReference>
<dbReference type="GO" id="GO:0005737">
    <property type="term" value="C:cytoplasm"/>
    <property type="evidence" value="ECO:0007669"/>
    <property type="project" value="TreeGrafter"/>
</dbReference>
<dbReference type="InterPro" id="IPR042868">
    <property type="entry name" value="PHYHIP/PHYHIPL"/>
</dbReference>
<reference evidence="2" key="1">
    <citation type="journal article" date="2013" name="Genetics">
        <title>The draft genome and transcriptome of Panagrellus redivivus are shaped by the harsh demands of a free-living lifestyle.</title>
        <authorList>
            <person name="Srinivasan J."/>
            <person name="Dillman A.R."/>
            <person name="Macchietto M.G."/>
            <person name="Heikkinen L."/>
            <person name="Lakso M."/>
            <person name="Fracchia K.M."/>
            <person name="Antoshechkin I."/>
            <person name="Mortazavi A."/>
            <person name="Wong G."/>
            <person name="Sternberg P.W."/>
        </authorList>
    </citation>
    <scope>NUCLEOTIDE SEQUENCE [LARGE SCALE GENOMIC DNA]</scope>
    <source>
        <strain evidence="2">MT8872</strain>
    </source>
</reference>
<dbReference type="Proteomes" id="UP000492821">
    <property type="component" value="Unassembled WGS sequence"/>
</dbReference>
<accession>A0A7E4UVY4</accession>
<dbReference type="AlphaFoldDB" id="A0A7E4UVY4"/>
<evidence type="ECO:0000313" key="3">
    <source>
        <dbReference type="WBParaSite" id="Pan_g13496.t1"/>
    </source>
</evidence>
<name>A0A7E4UVY4_PANRE</name>
<dbReference type="PANTHER" id="PTHR15698:SF4">
    <property type="entry name" value="PHYTANOYL-COA HYDROXYLASE-INTERACTING PROTEIN-LIKE C-TERMINAL DOMAIN-CONTAINING PROTEIN"/>
    <property type="match status" value="1"/>
</dbReference>
<protein>
    <submittedName>
        <fullName evidence="3">PHYHIP_C domain-containing protein</fullName>
    </submittedName>
</protein>